<evidence type="ECO:0000313" key="1">
    <source>
        <dbReference type="EMBL" id="ORO39939.1"/>
    </source>
</evidence>
<dbReference type="EMBL" id="NCUC01000011">
    <property type="protein sequence ID" value="ORO39939.1"/>
    <property type="molecule type" value="Genomic_DNA"/>
</dbReference>
<name>A0A1X1FZY1_STROR</name>
<sequence>MNELVLSNDPSQIELEIKRFLSVPLKLKILRECLLYLFFKMTNDTTDITVEKSTVHSTDGTSKTIYTVTVHN</sequence>
<dbReference type="AlphaFoldDB" id="A0A1X1FZY1"/>
<dbReference type="RefSeq" id="WP_084938813.1">
    <property type="nucleotide sequence ID" value="NZ_NCUC01000011.1"/>
</dbReference>
<accession>A0A1X1FZY1</accession>
<evidence type="ECO:0000313" key="2">
    <source>
        <dbReference type="Proteomes" id="UP000193538"/>
    </source>
</evidence>
<comment type="caution">
    <text evidence="1">The sequence shown here is derived from an EMBL/GenBank/DDBJ whole genome shotgun (WGS) entry which is preliminary data.</text>
</comment>
<gene>
    <name evidence="1" type="ORF">B7729_03020</name>
</gene>
<organism evidence="1 2">
    <name type="scientific">Streptococcus oralis subsp. tigurinus</name>
    <dbReference type="NCBI Taxonomy" id="1077464"/>
    <lineage>
        <taxon>Bacteria</taxon>
        <taxon>Bacillati</taxon>
        <taxon>Bacillota</taxon>
        <taxon>Bacilli</taxon>
        <taxon>Lactobacillales</taxon>
        <taxon>Streptococcaceae</taxon>
        <taxon>Streptococcus</taxon>
    </lineage>
</organism>
<proteinExistence type="predicted"/>
<protein>
    <submittedName>
        <fullName evidence="1">Uncharacterized protein</fullName>
    </submittedName>
</protein>
<dbReference type="Proteomes" id="UP000193538">
    <property type="component" value="Unassembled WGS sequence"/>
</dbReference>
<reference evidence="1 2" key="1">
    <citation type="journal article" date="2016" name="Eur. J. Clin. Microbiol. Infect. Dis.">
        <title>Whole genome sequencing as a tool for phylogenetic analysis of clinical strains of Mitis group streptococci.</title>
        <authorList>
            <person name="Rasmussen L.H."/>
            <person name="Dargis R."/>
            <person name="Hojholt K."/>
            <person name="Christensen J.J."/>
            <person name="Skovgaard O."/>
            <person name="Justesen U.S."/>
            <person name="Rosenvinge F.S."/>
            <person name="Moser C."/>
            <person name="Lukjancenko O."/>
            <person name="Rasmussen S."/>
            <person name="Nielsen X.C."/>
        </authorList>
    </citation>
    <scope>NUCLEOTIDE SEQUENCE [LARGE SCALE GENOMIC DNA]</scope>
    <source>
        <strain evidence="1 2">OD_348934_12</strain>
    </source>
</reference>